<evidence type="ECO:0000313" key="1">
    <source>
        <dbReference type="EMBL" id="OHV28681.1"/>
    </source>
</evidence>
<dbReference type="Proteomes" id="UP000179627">
    <property type="component" value="Unassembled WGS sequence"/>
</dbReference>
<comment type="caution">
    <text evidence="1">The sequence shown here is derived from an EMBL/GenBank/DDBJ whole genome shotgun (WGS) entry which is preliminary data.</text>
</comment>
<name>A0A1S1Q5C4_9ACTN</name>
<proteinExistence type="predicted"/>
<dbReference type="EMBL" id="MBLM01000173">
    <property type="protein sequence ID" value="OHV28681.1"/>
    <property type="molecule type" value="Genomic_DNA"/>
</dbReference>
<accession>A0A1S1Q5C4</accession>
<evidence type="ECO:0008006" key="3">
    <source>
        <dbReference type="Google" id="ProtNLM"/>
    </source>
</evidence>
<protein>
    <recommendedName>
        <fullName evidence="3">DUF4352 domain-containing protein</fullName>
    </recommendedName>
</protein>
<evidence type="ECO:0000313" key="2">
    <source>
        <dbReference type="Proteomes" id="UP000179627"/>
    </source>
</evidence>
<gene>
    <name evidence="1" type="ORF">CC117_30165</name>
</gene>
<reference evidence="2" key="1">
    <citation type="submission" date="2016-07" db="EMBL/GenBank/DDBJ databases">
        <title>Sequence Frankia sp. strain CcI1.17.</title>
        <authorList>
            <person name="Ghodhbane-Gtari F."/>
            <person name="Swanson E."/>
            <person name="Gueddou A."/>
            <person name="Morris K."/>
            <person name="Hezbri K."/>
            <person name="Ktari A."/>
            <person name="Nouioui I."/>
            <person name="Abebe-Akele F."/>
            <person name="Simpson S."/>
            <person name="Thomas K."/>
            <person name="Gtari M."/>
            <person name="Tisa L.S."/>
            <person name="Hurst S."/>
        </authorList>
    </citation>
    <scope>NUCLEOTIDE SEQUENCE [LARGE SCALE GENOMIC DNA]</scope>
    <source>
        <strain evidence="2">Cc1.17</strain>
    </source>
</reference>
<organism evidence="1 2">
    <name type="scientific">Parafrankia colletiae</name>
    <dbReference type="NCBI Taxonomy" id="573497"/>
    <lineage>
        <taxon>Bacteria</taxon>
        <taxon>Bacillati</taxon>
        <taxon>Actinomycetota</taxon>
        <taxon>Actinomycetes</taxon>
        <taxon>Frankiales</taxon>
        <taxon>Frankiaceae</taxon>
        <taxon>Parafrankia</taxon>
    </lineage>
</organism>
<keyword evidence="2" id="KW-1185">Reference proteome</keyword>
<sequence>MSGAAVLLLLAGCSGDSEPGTGRAAAPTAPSSLATVPSVVERTAAAVPFGAPATPVAPATPAPLAATTQAEPGGEVAVSVTGIEPVRSQGEGPGQFTGQPAVAFTLALRNVSGRAVDLDAVNVTVSYGAGDLPAQPDSGPAARPLAGALQPGQTASGVYVFLVPEEQRSRVTTVVSYDAAKPAVSFTGPVG</sequence>
<dbReference type="AlphaFoldDB" id="A0A1S1Q5C4"/>